<proteinExistence type="predicted"/>
<reference evidence="2" key="1">
    <citation type="submission" date="2021-06" db="EMBL/GenBank/DDBJ databases">
        <authorList>
            <person name="Kallberg Y."/>
            <person name="Tangrot J."/>
            <person name="Rosling A."/>
        </authorList>
    </citation>
    <scope>NUCLEOTIDE SEQUENCE</scope>
    <source>
        <strain evidence="2">87-6 pot B 2015</strain>
    </source>
</reference>
<evidence type="ECO:0000256" key="1">
    <source>
        <dbReference type="SAM" id="SignalP"/>
    </source>
</evidence>
<dbReference type="Proteomes" id="UP000789375">
    <property type="component" value="Unassembled WGS sequence"/>
</dbReference>
<accession>A0A9N9BRP4</accession>
<evidence type="ECO:0000313" key="2">
    <source>
        <dbReference type="EMBL" id="CAG8573950.1"/>
    </source>
</evidence>
<feature type="signal peptide" evidence="1">
    <location>
        <begin position="1"/>
        <end position="18"/>
    </location>
</feature>
<keyword evidence="3" id="KW-1185">Reference proteome</keyword>
<keyword evidence="1" id="KW-0732">Signal</keyword>
<protein>
    <submittedName>
        <fullName evidence="2">4684_t:CDS:1</fullName>
    </submittedName>
</protein>
<gene>
    <name evidence="2" type="ORF">FMOSSE_LOCUS7598</name>
</gene>
<comment type="caution">
    <text evidence="2">The sequence shown here is derived from an EMBL/GenBank/DDBJ whole genome shotgun (WGS) entry which is preliminary data.</text>
</comment>
<dbReference type="EMBL" id="CAJVPP010001809">
    <property type="protein sequence ID" value="CAG8573950.1"/>
    <property type="molecule type" value="Genomic_DNA"/>
</dbReference>
<dbReference type="AlphaFoldDB" id="A0A9N9BRP4"/>
<name>A0A9N9BRP4_FUNMO</name>
<sequence length="205" mass="23725">MSELIFLIFFAFCSDSNWEDTKSKLSELFSNKVKRGTTKAFLLDIDMTKRLEYFDVHNSQEIVKVQLSVLSGPMSVGNHILILSCCQTIFRRVAFTLYFGCEQFGTAHAIFEREYVKNGMFDWVVLSPSISYHFRKDNEPYPDKKIDKAKDVLAELNQFNQDRLQDFFKGDKIEKATQALTTRLWISALYIGKITSSIFSTMSCR</sequence>
<organism evidence="2 3">
    <name type="scientific">Funneliformis mosseae</name>
    <name type="common">Endomycorrhizal fungus</name>
    <name type="synonym">Glomus mosseae</name>
    <dbReference type="NCBI Taxonomy" id="27381"/>
    <lineage>
        <taxon>Eukaryota</taxon>
        <taxon>Fungi</taxon>
        <taxon>Fungi incertae sedis</taxon>
        <taxon>Mucoromycota</taxon>
        <taxon>Glomeromycotina</taxon>
        <taxon>Glomeromycetes</taxon>
        <taxon>Glomerales</taxon>
        <taxon>Glomeraceae</taxon>
        <taxon>Funneliformis</taxon>
    </lineage>
</organism>
<evidence type="ECO:0000313" key="3">
    <source>
        <dbReference type="Proteomes" id="UP000789375"/>
    </source>
</evidence>
<feature type="chain" id="PRO_5040483042" evidence="1">
    <location>
        <begin position="19"/>
        <end position="205"/>
    </location>
</feature>